<protein>
    <recommendedName>
        <fullName evidence="6">DUF3048 domain-containing protein</fullName>
    </recommendedName>
</protein>
<dbReference type="Gene3D" id="3.50.90.10">
    <property type="entry name" value="YerB-like"/>
    <property type="match status" value="1"/>
</dbReference>
<name>A0A173LXK3_9MICO</name>
<reference evidence="4 5" key="1">
    <citation type="journal article" date="2016" name="Genome Announc.">
        <title>Complete Genome Sequence of Aurantimicrobium minutum Type Strain KNCT, a Planktonic Ultramicrobacterium Isolated from River Water.</title>
        <authorList>
            <person name="Nakai R."/>
            <person name="Fujisawa T."/>
            <person name="Nakamura Y."/>
            <person name="Nishide H."/>
            <person name="Uchiyama I."/>
            <person name="Baba T."/>
            <person name="Toyoda A."/>
            <person name="Fujiyama A."/>
            <person name="Naganuma T."/>
            <person name="Niki H."/>
        </authorList>
    </citation>
    <scope>NUCLEOTIDE SEQUENCE [LARGE SCALE GENOMIC DNA]</scope>
    <source>
        <strain evidence="4 5">KNC</strain>
    </source>
</reference>
<evidence type="ECO:0000313" key="5">
    <source>
        <dbReference type="Proteomes" id="UP000243847"/>
    </source>
</evidence>
<dbReference type="SUPFAM" id="SSF159774">
    <property type="entry name" value="YerB-like"/>
    <property type="match status" value="1"/>
</dbReference>
<proteinExistence type="predicted"/>
<feature type="signal peptide" evidence="1">
    <location>
        <begin position="1"/>
        <end position="23"/>
    </location>
</feature>
<feature type="domain" description="DUF3048" evidence="2">
    <location>
        <begin position="56"/>
        <end position="189"/>
    </location>
</feature>
<dbReference type="KEGG" id="amin:AUMI_110420"/>
<evidence type="ECO:0008006" key="6">
    <source>
        <dbReference type="Google" id="ProtNLM"/>
    </source>
</evidence>
<dbReference type="OrthoDB" id="9779102at2"/>
<evidence type="ECO:0000256" key="1">
    <source>
        <dbReference type="SAM" id="SignalP"/>
    </source>
</evidence>
<dbReference type="InterPro" id="IPR023158">
    <property type="entry name" value="YerB-like_sf"/>
</dbReference>
<dbReference type="EMBL" id="AP017457">
    <property type="protein sequence ID" value="BAU99584.1"/>
    <property type="molecule type" value="Genomic_DNA"/>
</dbReference>
<dbReference type="InterPro" id="IPR021416">
    <property type="entry name" value="DUF3048_N"/>
</dbReference>
<keyword evidence="1" id="KW-0732">Signal</keyword>
<accession>A0A173LXK3</accession>
<dbReference type="InterPro" id="IPR035328">
    <property type="entry name" value="DUF3048_C"/>
</dbReference>
<evidence type="ECO:0000313" key="4">
    <source>
        <dbReference type="EMBL" id="BAU99584.1"/>
    </source>
</evidence>
<evidence type="ECO:0000259" key="2">
    <source>
        <dbReference type="Pfam" id="PF11258"/>
    </source>
</evidence>
<organism evidence="4 5">
    <name type="scientific">Aurantimicrobium minutum</name>
    <dbReference type="NCBI Taxonomy" id="708131"/>
    <lineage>
        <taxon>Bacteria</taxon>
        <taxon>Bacillati</taxon>
        <taxon>Actinomycetota</taxon>
        <taxon>Actinomycetes</taxon>
        <taxon>Micrococcales</taxon>
        <taxon>Microbacteriaceae</taxon>
        <taxon>Aurantimicrobium</taxon>
    </lineage>
</organism>
<gene>
    <name evidence="4" type="ORF">AUMI_110420</name>
</gene>
<dbReference type="PROSITE" id="PS51257">
    <property type="entry name" value="PROKAR_LIPOPROTEIN"/>
    <property type="match status" value="1"/>
</dbReference>
<dbReference type="AlphaFoldDB" id="A0A173LXK3"/>
<evidence type="ECO:0000259" key="3">
    <source>
        <dbReference type="Pfam" id="PF17479"/>
    </source>
</evidence>
<dbReference type="Proteomes" id="UP000243847">
    <property type="component" value="Chromosome sequence1"/>
</dbReference>
<feature type="domain" description="DUF3048" evidence="3">
    <location>
        <begin position="222"/>
        <end position="329"/>
    </location>
</feature>
<dbReference type="Pfam" id="PF17479">
    <property type="entry name" value="DUF3048_C"/>
    <property type="match status" value="1"/>
</dbReference>
<sequence length="347" mass="36341">MVVTKTSRTLTRAVGIAALSALAFGLVACSGGSPSPSTPSYKSTYKAPAPVAYAPLTGLVLPEGTTVGPALSVKICNVYNCEPQDGLNQTDVVFEEIVEGGITRYVAIWNSNVPAVVGPVRSLRPMDADIAAPFGGIIAYSGYGAQETRDLAVDTGLVNVTENDPAMFRNDYNVAPYNLMLRAQEVIAANPGLAPPAQQWAYSSSLATSTAALDGSPASSVQLVFSNQSDNMWTYDAASGKYLRTQWGGPDLDLTGAQLSTSNVVVMKVNVDEFVGVPRTRMVDSGEMWVLSGGKAVHGTWSKAATAAPIVFKGDNGVTVRLAPGNTWIEMVPNDSYVPGGSVTINP</sequence>
<dbReference type="Pfam" id="PF11258">
    <property type="entry name" value="DUF3048"/>
    <property type="match status" value="1"/>
</dbReference>
<feature type="chain" id="PRO_5038397245" description="DUF3048 domain-containing protein" evidence="1">
    <location>
        <begin position="24"/>
        <end position="347"/>
    </location>
</feature>